<dbReference type="RefSeq" id="WP_217287752.1">
    <property type="nucleotide sequence ID" value="NZ_CP077683.1"/>
</dbReference>
<dbReference type="Proteomes" id="UP000683559">
    <property type="component" value="Chromosome"/>
</dbReference>
<evidence type="ECO:0000313" key="2">
    <source>
        <dbReference type="Proteomes" id="UP000683559"/>
    </source>
</evidence>
<sequence>MDTFEEAYANYLKLLAKLDKTDDISEKNLLFRQLAQLLCDLEQGLKSKRTLGGGREEVAYWL</sequence>
<gene>
    <name evidence="1" type="ORF">KP001_01080</name>
</gene>
<protein>
    <submittedName>
        <fullName evidence="1">Uncharacterized protein</fullName>
    </submittedName>
</protein>
<accession>A0ABX8LLR9</accession>
<organism evidence="1 2">
    <name type="scientific">Geomonas subterranea</name>
    <dbReference type="NCBI Taxonomy" id="2847989"/>
    <lineage>
        <taxon>Bacteria</taxon>
        <taxon>Pseudomonadati</taxon>
        <taxon>Thermodesulfobacteriota</taxon>
        <taxon>Desulfuromonadia</taxon>
        <taxon>Geobacterales</taxon>
        <taxon>Geobacteraceae</taxon>
        <taxon>Geomonas</taxon>
    </lineage>
</organism>
<proteinExistence type="predicted"/>
<evidence type="ECO:0000313" key="1">
    <source>
        <dbReference type="EMBL" id="QXE91163.1"/>
    </source>
</evidence>
<dbReference type="EMBL" id="CP077683">
    <property type="protein sequence ID" value="QXE91163.1"/>
    <property type="molecule type" value="Genomic_DNA"/>
</dbReference>
<keyword evidence="2" id="KW-1185">Reference proteome</keyword>
<name>A0ABX8LLR9_9BACT</name>
<reference evidence="1 2" key="1">
    <citation type="submission" date="2021-06" db="EMBL/GenBank/DDBJ databases">
        <title>Gemonas diversity in paddy soil.</title>
        <authorList>
            <person name="Liu G."/>
        </authorList>
    </citation>
    <scope>NUCLEOTIDE SEQUENCE [LARGE SCALE GENOMIC DNA]</scope>
    <source>
        <strain evidence="1 2">RG2</strain>
    </source>
</reference>